<dbReference type="EMBL" id="SJFN01000065">
    <property type="protein sequence ID" value="TBW32255.1"/>
    <property type="molecule type" value="Genomic_DNA"/>
</dbReference>
<accession>A0A4Q9VCW7</accession>
<proteinExistence type="predicted"/>
<reference evidence="1 2" key="1">
    <citation type="submission" date="2019-02" db="EMBL/GenBank/DDBJ databases">
        <title>Siculibacillus lacustris gen. nov., sp. nov., a new rosette-forming bacterium isolated from a freshwater crater lake (Lake St. Ana, Romania).</title>
        <authorList>
            <person name="Felfoldi T."/>
            <person name="Marton Z."/>
            <person name="Szabo A."/>
            <person name="Mentes A."/>
            <person name="Boka K."/>
            <person name="Marialigeti K."/>
            <person name="Mathe I."/>
            <person name="Koncz M."/>
            <person name="Schumann P."/>
            <person name="Toth E."/>
        </authorList>
    </citation>
    <scope>NUCLEOTIDE SEQUENCE [LARGE SCALE GENOMIC DNA]</scope>
    <source>
        <strain evidence="1 2">SA-279</strain>
    </source>
</reference>
<dbReference type="AlphaFoldDB" id="A0A4Q9VCW7"/>
<protein>
    <submittedName>
        <fullName evidence="1">Uncharacterized protein</fullName>
    </submittedName>
</protein>
<keyword evidence="2" id="KW-1185">Reference proteome</keyword>
<name>A0A4Q9VCW7_9HYPH</name>
<comment type="caution">
    <text evidence="1">The sequence shown here is derived from an EMBL/GenBank/DDBJ whole genome shotgun (WGS) entry which is preliminary data.</text>
</comment>
<dbReference type="Proteomes" id="UP000292781">
    <property type="component" value="Unassembled WGS sequence"/>
</dbReference>
<evidence type="ECO:0000313" key="2">
    <source>
        <dbReference type="Proteomes" id="UP000292781"/>
    </source>
</evidence>
<gene>
    <name evidence="1" type="ORF">EYW49_22345</name>
</gene>
<organism evidence="1 2">
    <name type="scientific">Siculibacillus lacustris</name>
    <dbReference type="NCBI Taxonomy" id="1549641"/>
    <lineage>
        <taxon>Bacteria</taxon>
        <taxon>Pseudomonadati</taxon>
        <taxon>Pseudomonadota</taxon>
        <taxon>Alphaproteobacteria</taxon>
        <taxon>Hyphomicrobiales</taxon>
        <taxon>Ancalomicrobiaceae</taxon>
        <taxon>Siculibacillus</taxon>
    </lineage>
</organism>
<sequence length="145" mass="15537">MVVAGAPKAISRIARLWEIAENLHRAELTVLEHDEHVSEWVRLTEEREVSAQVAPKLPSVGVGRGVGGGRPESGINAAVRELGIDRTGAQRAVKVASISEQAKAAAREAGRDEDGTLSSAVFSRGERVDPLSARVLRHAGRRFTS</sequence>
<evidence type="ECO:0000313" key="1">
    <source>
        <dbReference type="EMBL" id="TBW32255.1"/>
    </source>
</evidence>